<protein>
    <submittedName>
        <fullName evidence="1">Uncharacterized protein</fullName>
    </submittedName>
</protein>
<dbReference type="RefSeq" id="WP_013282839.1">
    <property type="nucleotide sequence ID" value="NC_014389.1"/>
</dbReference>
<sequence length="391" mass="44936">MNKQEIMQRIAEFEANRSYERFNFMALTFLYYIGQQPEDGYAYFKAVRVCEADEYELNDKPCETVKKDLDELPYELLERLEYEPETEVEAKRYNNIHKIVLLFDEGTEKERYVILNQDTYLHTSHAVFDRKWGQLNSLQSLRHICKELLDSDERKGADCDETKELEETLQYYGTFIRGCTLIKHDGYSEILSFRTGNAVVRPFSEVAENFLKTTGAEEGELYLTNKECQIRVLLPIEGFCGNKPILILNYSDTGYVKDSIGYGYCVGAHYFQVGTFDFEKDYNYSEVKELALAALEKNIAECRENADVPLTTNPVLQASNIIVSARRKAGLKDSFPGNKILDKLYETVGEEKYETELDLKLAILNHIYSTKLAPTNKALLEKKGANAILNA</sequence>
<dbReference type="HOGENOM" id="CLU_705309_0_0_9"/>
<name>E0S458_BUTPB</name>
<dbReference type="Proteomes" id="UP000001299">
    <property type="component" value="Plasmid pCY360"/>
</dbReference>
<organism evidence="1 2">
    <name type="scientific">Butyrivibrio proteoclasticus (strain ATCC 51982 / DSM 14932 / B316)</name>
    <name type="common">Clostridium proteoclasticum</name>
    <dbReference type="NCBI Taxonomy" id="515622"/>
    <lineage>
        <taxon>Bacteria</taxon>
        <taxon>Bacillati</taxon>
        <taxon>Bacillota</taxon>
        <taxon>Clostridia</taxon>
        <taxon>Lachnospirales</taxon>
        <taxon>Lachnospiraceae</taxon>
        <taxon>Butyrivibrio</taxon>
    </lineage>
</organism>
<keyword evidence="1" id="KW-0614">Plasmid</keyword>
<proteinExistence type="predicted"/>
<evidence type="ECO:0000313" key="1">
    <source>
        <dbReference type="EMBL" id="ADL36190.1"/>
    </source>
</evidence>
<dbReference type="EMBL" id="CP001812">
    <property type="protein sequence ID" value="ADL36190.1"/>
    <property type="molecule type" value="Genomic_DNA"/>
</dbReference>
<keyword evidence="2" id="KW-1185">Reference proteome</keyword>
<dbReference type="AlphaFoldDB" id="E0S458"/>
<evidence type="ECO:0000313" key="2">
    <source>
        <dbReference type="Proteomes" id="UP000001299"/>
    </source>
</evidence>
<gene>
    <name evidence="1" type="ordered locus">bpr_II253</name>
</gene>
<reference evidence="1 2" key="1">
    <citation type="journal article" date="2010" name="PLoS ONE">
        <title>The glycobiome of the rumen bacterium Butyrivibrio proteoclasticus B316(T) highlights adaptation to a polysaccharide-rich environment.</title>
        <authorList>
            <person name="Kelly W.J."/>
            <person name="Leahy S.C."/>
            <person name="Altermann E."/>
            <person name="Yeoman C.J."/>
            <person name="Dunne J.C."/>
            <person name="Kong Z."/>
            <person name="Pacheco D.M."/>
            <person name="Li D."/>
            <person name="Noel S.J."/>
            <person name="Moon C.D."/>
            <person name="Cookson A.L."/>
            <person name="Attwood G.T."/>
        </authorList>
    </citation>
    <scope>NUCLEOTIDE SEQUENCE [LARGE SCALE GENOMIC DNA]</scope>
    <source>
        <strain evidence="2">ATCC 51982 / DSM 14932 / B316</strain>
        <plasmid evidence="2">Plasmid pCY360</plasmid>
    </source>
</reference>
<dbReference type="KEGG" id="bpb:bpr_II253"/>
<geneLocation type="plasmid" evidence="1 2">
    <name>pCY360</name>
</geneLocation>
<accession>E0S458</accession>